<proteinExistence type="predicted"/>
<dbReference type="EMBL" id="VUNN01000004">
    <property type="protein sequence ID" value="MSU05893.1"/>
    <property type="molecule type" value="Genomic_DNA"/>
</dbReference>
<keyword evidence="5 6" id="KW-0472">Membrane</keyword>
<dbReference type="Proteomes" id="UP000460549">
    <property type="component" value="Unassembled WGS sequence"/>
</dbReference>
<name>A0A7X2PBN9_9SPIO</name>
<comment type="caution">
    <text evidence="8">The sequence shown here is derived from an EMBL/GenBank/DDBJ whole genome shotgun (WGS) entry which is preliminary data.</text>
</comment>
<comment type="subcellular location">
    <subcellularLocation>
        <location evidence="1">Membrane</location>
        <topology evidence="1">Multi-pass membrane protein</topology>
    </subcellularLocation>
</comment>
<dbReference type="GO" id="GO:0016020">
    <property type="term" value="C:membrane"/>
    <property type="evidence" value="ECO:0007669"/>
    <property type="project" value="UniProtKB-SubCell"/>
</dbReference>
<feature type="transmembrane region" description="Helical" evidence="6">
    <location>
        <begin position="280"/>
        <end position="303"/>
    </location>
</feature>
<accession>A0A7X2PBN9</accession>
<dbReference type="InterPro" id="IPR050352">
    <property type="entry name" value="ABCG_transporters"/>
</dbReference>
<dbReference type="PANTHER" id="PTHR48041">
    <property type="entry name" value="ABC TRANSPORTER G FAMILY MEMBER 28"/>
    <property type="match status" value="1"/>
</dbReference>
<feature type="transmembrane region" description="Helical" evidence="6">
    <location>
        <begin position="132"/>
        <end position="151"/>
    </location>
</feature>
<evidence type="ECO:0000313" key="8">
    <source>
        <dbReference type="EMBL" id="MSU05893.1"/>
    </source>
</evidence>
<evidence type="ECO:0000256" key="5">
    <source>
        <dbReference type="ARBA" id="ARBA00023136"/>
    </source>
</evidence>
<feature type="transmembrane region" description="Helical" evidence="6">
    <location>
        <begin position="105"/>
        <end position="125"/>
    </location>
</feature>
<evidence type="ECO:0000256" key="4">
    <source>
        <dbReference type="ARBA" id="ARBA00022989"/>
    </source>
</evidence>
<dbReference type="RefSeq" id="WP_154424794.1">
    <property type="nucleotide sequence ID" value="NZ_VUNN01000004.1"/>
</dbReference>
<dbReference type="Pfam" id="PF01061">
    <property type="entry name" value="ABC2_membrane"/>
    <property type="match status" value="1"/>
</dbReference>
<feature type="transmembrane region" description="Helical" evidence="6">
    <location>
        <begin position="200"/>
        <end position="219"/>
    </location>
</feature>
<keyword evidence="3 6" id="KW-0812">Transmembrane</keyword>
<protein>
    <submittedName>
        <fullName evidence="8">ABC transporter permease</fullName>
    </submittedName>
</protein>
<dbReference type="PANTHER" id="PTHR48041:SF139">
    <property type="entry name" value="PROTEIN SCARLET"/>
    <property type="match status" value="1"/>
</dbReference>
<evidence type="ECO:0000259" key="7">
    <source>
        <dbReference type="Pfam" id="PF01061"/>
    </source>
</evidence>
<dbReference type="InterPro" id="IPR013525">
    <property type="entry name" value="ABC2_TM"/>
</dbReference>
<keyword evidence="9" id="KW-1185">Reference proteome</keyword>
<evidence type="ECO:0000256" key="1">
    <source>
        <dbReference type="ARBA" id="ARBA00004141"/>
    </source>
</evidence>
<gene>
    <name evidence="8" type="ORF">FYJ80_03750</name>
</gene>
<evidence type="ECO:0000256" key="2">
    <source>
        <dbReference type="ARBA" id="ARBA00022448"/>
    </source>
</evidence>
<evidence type="ECO:0000256" key="3">
    <source>
        <dbReference type="ARBA" id="ARBA00022692"/>
    </source>
</evidence>
<dbReference type="AlphaFoldDB" id="A0A7X2PBN9"/>
<keyword evidence="4 6" id="KW-1133">Transmembrane helix</keyword>
<feature type="transmembrane region" description="Helical" evidence="6">
    <location>
        <begin position="171"/>
        <end position="193"/>
    </location>
</feature>
<feature type="domain" description="ABC-2 type transporter transmembrane" evidence="7">
    <location>
        <begin position="29"/>
        <end position="196"/>
    </location>
</feature>
<sequence length="311" mass="35333">MSDKRRGYFRQIPIYLFKFFRMFIYMDEWKIIPMAGLIAALVSFAIGKDLFVNMEGTLKGSLALTCVCIWNGFFNSIQTVCRERQIIKREHRAGMRISSYITAQMIYQAFLCLIQAIVTLIVCVISGIKMPIAGLVTPFFYTDILLTFFFITYSADAMSLFISCLAKNTTIAMTVMPFVLIFELLFSGGVFALEGVSNSLSFLTIAKYGLCAVCAIGGYNSLPMTSIWKQVVKLQNYEYEGLHPVKIFIEELERDGKVEEFCLKTAESNFNIAYESTNSNVVGCWVVLLLFALFFAFLSIIVLRRIDKDKR</sequence>
<reference evidence="8 9" key="1">
    <citation type="submission" date="2019-08" db="EMBL/GenBank/DDBJ databases">
        <title>In-depth cultivation of the pig gut microbiome towards novel bacterial diversity and tailored functional studies.</title>
        <authorList>
            <person name="Wylensek D."/>
            <person name="Hitch T.C.A."/>
            <person name="Clavel T."/>
        </authorList>
    </citation>
    <scope>NUCLEOTIDE SEQUENCE [LARGE SCALE GENOMIC DNA]</scope>
    <source>
        <strain evidence="8 9">NM-380-WT-3C1</strain>
    </source>
</reference>
<keyword evidence="2" id="KW-0813">Transport</keyword>
<organism evidence="8 9">
    <name type="scientific">Bullifex porci</name>
    <dbReference type="NCBI Taxonomy" id="2606638"/>
    <lineage>
        <taxon>Bacteria</taxon>
        <taxon>Pseudomonadati</taxon>
        <taxon>Spirochaetota</taxon>
        <taxon>Spirochaetia</taxon>
        <taxon>Spirochaetales</taxon>
        <taxon>Spirochaetaceae</taxon>
        <taxon>Bullifex</taxon>
    </lineage>
</organism>
<evidence type="ECO:0000256" key="6">
    <source>
        <dbReference type="SAM" id="Phobius"/>
    </source>
</evidence>
<dbReference type="GO" id="GO:0140359">
    <property type="term" value="F:ABC-type transporter activity"/>
    <property type="evidence" value="ECO:0007669"/>
    <property type="project" value="InterPro"/>
</dbReference>
<evidence type="ECO:0000313" key="9">
    <source>
        <dbReference type="Proteomes" id="UP000460549"/>
    </source>
</evidence>